<feature type="region of interest" description="Disordered" evidence="1">
    <location>
        <begin position="92"/>
        <end position="114"/>
    </location>
</feature>
<gene>
    <name evidence="2" type="ORF">GCM10017771_24280</name>
</gene>
<dbReference type="Proteomes" id="UP000603227">
    <property type="component" value="Unassembled WGS sequence"/>
</dbReference>
<reference evidence="2" key="1">
    <citation type="journal article" date="2014" name="Int. J. Syst. Evol. Microbiol.">
        <title>Complete genome sequence of Corynebacterium casei LMG S-19264T (=DSM 44701T), isolated from a smear-ripened cheese.</title>
        <authorList>
            <consortium name="US DOE Joint Genome Institute (JGI-PGF)"/>
            <person name="Walter F."/>
            <person name="Albersmeier A."/>
            <person name="Kalinowski J."/>
            <person name="Ruckert C."/>
        </authorList>
    </citation>
    <scope>NUCLEOTIDE SEQUENCE</scope>
    <source>
        <strain evidence="2">CGMCC 4.7403</strain>
    </source>
</reference>
<comment type="caution">
    <text evidence="2">The sequence shown here is derived from an EMBL/GenBank/DDBJ whole genome shotgun (WGS) entry which is preliminary data.</text>
</comment>
<keyword evidence="3" id="KW-1185">Reference proteome</keyword>
<dbReference type="EMBL" id="BNAT01000006">
    <property type="protein sequence ID" value="GHH86575.1"/>
    <property type="molecule type" value="Genomic_DNA"/>
</dbReference>
<dbReference type="AlphaFoldDB" id="A0A919L6D5"/>
<evidence type="ECO:0000313" key="3">
    <source>
        <dbReference type="Proteomes" id="UP000603227"/>
    </source>
</evidence>
<proteinExistence type="predicted"/>
<evidence type="ECO:0000256" key="1">
    <source>
        <dbReference type="SAM" id="MobiDB-lite"/>
    </source>
</evidence>
<organism evidence="2 3">
    <name type="scientific">Streptomyces capitiformicae</name>
    <dbReference type="NCBI Taxonomy" id="2014920"/>
    <lineage>
        <taxon>Bacteria</taxon>
        <taxon>Bacillati</taxon>
        <taxon>Actinomycetota</taxon>
        <taxon>Actinomycetes</taxon>
        <taxon>Kitasatosporales</taxon>
        <taxon>Streptomycetaceae</taxon>
        <taxon>Streptomyces</taxon>
    </lineage>
</organism>
<evidence type="ECO:0000313" key="2">
    <source>
        <dbReference type="EMBL" id="GHH86575.1"/>
    </source>
</evidence>
<name>A0A919L6D5_9ACTN</name>
<accession>A0A919L6D5</accession>
<sequence length="223" mass="24634">MAFGTYARRVRDERLPLVRRHTALRCAVGDYGPLGFNATWAYLSATACPAPDLRRDSAALSRALGTLEESRAAHLAEMAVFAARRRLEKAAGRRTPRASDMATLRGPRWPSSTPPSRLGLIAAVANRHSAFQRVPYPDETLSPDIDVRQLSHLRARLDDCASSYLKTLGRLDRPAAAELTDTVHSIRGLTRPGYSPLNMYLLPWLRFANLLTYAATASLAIEH</sequence>
<protein>
    <submittedName>
        <fullName evidence="2">Uncharacterized protein</fullName>
    </submittedName>
</protein>
<reference evidence="2" key="2">
    <citation type="submission" date="2020-09" db="EMBL/GenBank/DDBJ databases">
        <authorList>
            <person name="Sun Q."/>
            <person name="Zhou Y."/>
        </authorList>
    </citation>
    <scope>NUCLEOTIDE SEQUENCE</scope>
    <source>
        <strain evidence="2">CGMCC 4.7403</strain>
    </source>
</reference>